<proteinExistence type="predicted"/>
<dbReference type="RefSeq" id="WP_348956045.1">
    <property type="nucleotide sequence ID" value="NZ_JBDZYD010000017.1"/>
</dbReference>
<reference evidence="8 9" key="1">
    <citation type="submission" date="2024-05" db="EMBL/GenBank/DDBJ databases">
        <authorList>
            <person name="Zhao H."/>
            <person name="Xu Y."/>
            <person name="Lin S."/>
            <person name="Spain J.C."/>
            <person name="Zhou N.-Y."/>
        </authorList>
    </citation>
    <scope>NUCLEOTIDE SEQUENCE [LARGE SCALE GENOMIC DNA]</scope>
    <source>
        <strain evidence="8 9">NEAU-NG30</strain>
    </source>
</reference>
<evidence type="ECO:0000256" key="2">
    <source>
        <dbReference type="ARBA" id="ARBA00022618"/>
    </source>
</evidence>
<dbReference type="GO" id="GO:0051301">
    <property type="term" value="P:cell division"/>
    <property type="evidence" value="ECO:0007669"/>
    <property type="project" value="UniProtKB-KW"/>
</dbReference>
<evidence type="ECO:0000256" key="4">
    <source>
        <dbReference type="ARBA" id="ARBA00022989"/>
    </source>
</evidence>
<dbReference type="Proteomes" id="UP001440984">
    <property type="component" value="Unassembled WGS sequence"/>
</dbReference>
<name>A0ABV0LRL7_9PSEU</name>
<evidence type="ECO:0000256" key="3">
    <source>
        <dbReference type="ARBA" id="ARBA00022692"/>
    </source>
</evidence>
<evidence type="ECO:0000256" key="6">
    <source>
        <dbReference type="ARBA" id="ARBA00023306"/>
    </source>
</evidence>
<keyword evidence="6" id="KW-0131">Cell cycle</keyword>
<feature type="transmembrane region" description="Helical" evidence="7">
    <location>
        <begin position="6"/>
        <end position="30"/>
    </location>
</feature>
<feature type="transmembrane region" description="Helical" evidence="7">
    <location>
        <begin position="93"/>
        <end position="111"/>
    </location>
</feature>
<feature type="transmembrane region" description="Helical" evidence="7">
    <location>
        <begin position="60"/>
        <end position="81"/>
    </location>
</feature>
<gene>
    <name evidence="8" type="ORF">ABJI51_38270</name>
</gene>
<keyword evidence="4 7" id="KW-1133">Transmembrane helix</keyword>
<keyword evidence="2 8" id="KW-0132">Cell division</keyword>
<dbReference type="InterPro" id="IPR009619">
    <property type="entry name" value="CrgA"/>
</dbReference>
<dbReference type="EMBL" id="JBDZYD010000017">
    <property type="protein sequence ID" value="MEQ0564957.1"/>
    <property type="molecule type" value="Genomic_DNA"/>
</dbReference>
<evidence type="ECO:0000256" key="1">
    <source>
        <dbReference type="ARBA" id="ARBA00022475"/>
    </source>
</evidence>
<evidence type="ECO:0000313" key="8">
    <source>
        <dbReference type="EMBL" id="MEQ0564957.1"/>
    </source>
</evidence>
<sequence>MKPSEWIGLLVSIVSMIAGIVGAWAAVAQLRHARGPGRRPAATGSRQVPPVAARGSRAGAVAGGTGLIVLGLGWVGIWYVTEGNWPLVDWGNWNLPIALVEILAGVALLTTRRRAGSG</sequence>
<accession>A0ABV0LRL7</accession>
<keyword evidence="3 7" id="KW-0812">Transmembrane</keyword>
<dbReference type="Pfam" id="PF06781">
    <property type="entry name" value="CrgA"/>
    <property type="match status" value="1"/>
</dbReference>
<evidence type="ECO:0000313" key="9">
    <source>
        <dbReference type="Proteomes" id="UP001440984"/>
    </source>
</evidence>
<evidence type="ECO:0000256" key="7">
    <source>
        <dbReference type="SAM" id="Phobius"/>
    </source>
</evidence>
<organism evidence="8 9">
    <name type="scientific">Amycolatopsis melonis</name>
    <dbReference type="NCBI Taxonomy" id="3156488"/>
    <lineage>
        <taxon>Bacteria</taxon>
        <taxon>Bacillati</taxon>
        <taxon>Actinomycetota</taxon>
        <taxon>Actinomycetes</taxon>
        <taxon>Pseudonocardiales</taxon>
        <taxon>Pseudonocardiaceae</taxon>
        <taxon>Amycolatopsis</taxon>
    </lineage>
</organism>
<keyword evidence="1" id="KW-1003">Cell membrane</keyword>
<evidence type="ECO:0000256" key="5">
    <source>
        <dbReference type="ARBA" id="ARBA00023136"/>
    </source>
</evidence>
<protein>
    <submittedName>
        <fullName evidence="8">Cell division protein CrgA</fullName>
    </submittedName>
</protein>
<comment type="caution">
    <text evidence="8">The sequence shown here is derived from an EMBL/GenBank/DDBJ whole genome shotgun (WGS) entry which is preliminary data.</text>
</comment>
<keyword evidence="9" id="KW-1185">Reference proteome</keyword>
<keyword evidence="5 7" id="KW-0472">Membrane</keyword>